<proteinExistence type="inferred from homology"/>
<evidence type="ECO:0000313" key="3">
    <source>
        <dbReference type="EMBL" id="CAH1800388.1"/>
    </source>
</evidence>
<accession>A0A8J1UZ89</accession>
<dbReference type="Gene3D" id="3.40.50.300">
    <property type="entry name" value="P-loop containing nucleotide triphosphate hydrolases"/>
    <property type="match status" value="1"/>
</dbReference>
<dbReference type="Proteomes" id="UP000749559">
    <property type="component" value="Unassembled WGS sequence"/>
</dbReference>
<dbReference type="SUPFAM" id="SSF52540">
    <property type="entry name" value="P-loop containing nucleoside triphosphate hydrolases"/>
    <property type="match status" value="1"/>
</dbReference>
<comment type="caution">
    <text evidence="3">The sequence shown here is derived from an EMBL/GenBank/DDBJ whole genome shotgun (WGS) entry which is preliminary data.</text>
</comment>
<dbReference type="OrthoDB" id="205623at2759"/>
<organism evidence="3 4">
    <name type="scientific">Owenia fusiformis</name>
    <name type="common">Polychaete worm</name>
    <dbReference type="NCBI Taxonomy" id="6347"/>
    <lineage>
        <taxon>Eukaryota</taxon>
        <taxon>Metazoa</taxon>
        <taxon>Spiralia</taxon>
        <taxon>Lophotrochozoa</taxon>
        <taxon>Annelida</taxon>
        <taxon>Polychaeta</taxon>
        <taxon>Sedentaria</taxon>
        <taxon>Canalipalpata</taxon>
        <taxon>Sabellida</taxon>
        <taxon>Oweniida</taxon>
        <taxon>Oweniidae</taxon>
        <taxon>Owenia</taxon>
    </lineage>
</organism>
<reference evidence="3" key="1">
    <citation type="submission" date="2022-03" db="EMBL/GenBank/DDBJ databases">
        <authorList>
            <person name="Martin C."/>
        </authorList>
    </citation>
    <scope>NUCLEOTIDE SEQUENCE</scope>
</reference>
<dbReference type="EMBL" id="CAIIXF020000012">
    <property type="protein sequence ID" value="CAH1800388.1"/>
    <property type="molecule type" value="Genomic_DNA"/>
</dbReference>
<dbReference type="Pfam" id="PF00685">
    <property type="entry name" value="Sulfotransfer_1"/>
    <property type="match status" value="1"/>
</dbReference>
<name>A0A8J1UZ89_OWEFU</name>
<evidence type="ECO:0000256" key="2">
    <source>
        <dbReference type="ARBA" id="ARBA00022679"/>
    </source>
</evidence>
<dbReference type="InterPro" id="IPR000863">
    <property type="entry name" value="Sulfotransferase_dom"/>
</dbReference>
<dbReference type="GO" id="GO:0008146">
    <property type="term" value="F:sulfotransferase activity"/>
    <property type="evidence" value="ECO:0007669"/>
    <property type="project" value="InterPro"/>
</dbReference>
<comment type="similarity">
    <text evidence="1">Belongs to the sulfotransferase 1 family.</text>
</comment>
<dbReference type="InterPro" id="IPR027417">
    <property type="entry name" value="P-loop_NTPase"/>
</dbReference>
<sequence length="323" mass="37496">MSSYYDCLDDKYRVIVDGIAYPTTYDHTDAIRQMPKYDKMRPDDVIVCSYPRSGTHLSIALVDLVMRNGDIEAADKIHINQRSIWMHMSQQIWNGEVSMAADGINPMTEAEMWPSPRLLCSHLCLEAMPESVRRGICKVVVVLRNPKSVLNSKYQYEILIPEKYQKPLTFDGYLNSHLTEAQDLVSYGTWLNHVSGWWQNRDRMNGNIHFIYYEDMIKDITSVVTKLAKFLNKDLSEGKIKKIAEYLQFRNMKNNPKTGKAFENMSVYAKVTDTNKLKTYHAAHMRKGAIGDWKDKITVAQSERIDDYLRPKLQEIGLEFQYE</sequence>
<dbReference type="PANTHER" id="PTHR11783">
    <property type="entry name" value="SULFOTRANSFERASE SULT"/>
    <property type="match status" value="1"/>
</dbReference>
<dbReference type="AlphaFoldDB" id="A0A8J1UZ89"/>
<keyword evidence="4" id="KW-1185">Reference proteome</keyword>
<keyword evidence="2" id="KW-0808">Transferase</keyword>
<gene>
    <name evidence="3" type="ORF">OFUS_LOCUS24279</name>
</gene>
<protein>
    <submittedName>
        <fullName evidence="3">Uncharacterized protein</fullName>
    </submittedName>
</protein>
<evidence type="ECO:0000313" key="4">
    <source>
        <dbReference type="Proteomes" id="UP000749559"/>
    </source>
</evidence>
<evidence type="ECO:0000256" key="1">
    <source>
        <dbReference type="ARBA" id="ARBA00005771"/>
    </source>
</evidence>